<keyword evidence="1" id="KW-0472">Membrane</keyword>
<feature type="transmembrane region" description="Helical" evidence="1">
    <location>
        <begin position="6"/>
        <end position="27"/>
    </location>
</feature>
<accession>A0ABS6W8Y4</accession>
<evidence type="ECO:0000313" key="3">
    <source>
        <dbReference type="Proteomes" id="UP000812844"/>
    </source>
</evidence>
<evidence type="ECO:0000256" key="1">
    <source>
        <dbReference type="SAM" id="Phobius"/>
    </source>
</evidence>
<dbReference type="Proteomes" id="UP000812844">
    <property type="component" value="Unassembled WGS sequence"/>
</dbReference>
<organism evidence="2 3">
    <name type="scientific">Bifidobacterium phasiani</name>
    <dbReference type="NCBI Taxonomy" id="2834431"/>
    <lineage>
        <taxon>Bacteria</taxon>
        <taxon>Bacillati</taxon>
        <taxon>Actinomycetota</taxon>
        <taxon>Actinomycetes</taxon>
        <taxon>Bifidobacteriales</taxon>
        <taxon>Bifidobacteriaceae</taxon>
        <taxon>Bifidobacterium</taxon>
    </lineage>
</organism>
<proteinExistence type="predicted"/>
<keyword evidence="3" id="KW-1185">Reference proteome</keyword>
<sequence>MAWHARIALVAACLMPTLILPMILDAVSRRLACACASIDEGGMHRPAPVFTAASVSLTCLALIAGTGDAMTPAAPALIGAAIIVVVIAVAVVTGWMAGLVGSRTGGCVSRFRFDHHRAAATSSHRRPQWVPAWPCFALPNPYRFD</sequence>
<dbReference type="RefSeq" id="WP_219081594.1">
    <property type="nucleotide sequence ID" value="NZ_JAHBBD010000011.1"/>
</dbReference>
<feature type="transmembrane region" description="Helical" evidence="1">
    <location>
        <begin position="77"/>
        <end position="100"/>
    </location>
</feature>
<keyword evidence="1" id="KW-0812">Transmembrane</keyword>
<evidence type="ECO:0000313" key="2">
    <source>
        <dbReference type="EMBL" id="MBW3082950.1"/>
    </source>
</evidence>
<dbReference type="EMBL" id="JAHBBD010000011">
    <property type="protein sequence ID" value="MBW3082950.1"/>
    <property type="molecule type" value="Genomic_DNA"/>
</dbReference>
<feature type="transmembrane region" description="Helical" evidence="1">
    <location>
        <begin position="47"/>
        <end position="65"/>
    </location>
</feature>
<comment type="caution">
    <text evidence="2">The sequence shown here is derived from an EMBL/GenBank/DDBJ whole genome shotgun (WGS) entry which is preliminary data.</text>
</comment>
<reference evidence="2 3" key="1">
    <citation type="submission" date="2021-05" db="EMBL/GenBank/DDBJ databases">
        <title>Phylogenetic classification of ten novel species belonging to the genus Bifidobacterium comprising B. colchicus sp. nov., B. abeli sp. nov., B. bicoloris sp. nov., B. guerezis sp. nov., B. rosaliae sp. nov., B. santillanensis sp. nov., B. argentati sp. nov., B. amazzoni sp. nov., B. pluviali sp. nov., and B. pinnaculum sp. nov.</title>
        <authorList>
            <person name="Lugli G.A."/>
            <person name="Ruiz Garcia L."/>
            <person name="Margolles A."/>
            <person name="Ventura M."/>
        </authorList>
    </citation>
    <scope>NUCLEOTIDE SEQUENCE [LARGE SCALE GENOMIC DNA]</scope>
    <source>
        <strain evidence="2 3">6T3</strain>
    </source>
</reference>
<gene>
    <name evidence="2" type="ORF">KIH73_06120</name>
</gene>
<keyword evidence="1" id="KW-1133">Transmembrane helix</keyword>
<name>A0ABS6W8Y4_9BIFI</name>
<protein>
    <submittedName>
        <fullName evidence="2">Uncharacterized protein</fullName>
    </submittedName>
</protein>